<dbReference type="Proteomes" id="UP001201217">
    <property type="component" value="Unassembled WGS sequence"/>
</dbReference>
<evidence type="ECO:0000313" key="2">
    <source>
        <dbReference type="EMBL" id="MCF4098610.1"/>
    </source>
</evidence>
<accession>A0ABS9EA11</accession>
<keyword evidence="3" id="KW-1185">Reference proteome</keyword>
<evidence type="ECO:0008006" key="4">
    <source>
        <dbReference type="Google" id="ProtNLM"/>
    </source>
</evidence>
<evidence type="ECO:0000313" key="3">
    <source>
        <dbReference type="Proteomes" id="UP001201217"/>
    </source>
</evidence>
<evidence type="ECO:0000256" key="1">
    <source>
        <dbReference type="SAM" id="MobiDB-lite"/>
    </source>
</evidence>
<dbReference type="EMBL" id="JAKGTI010000001">
    <property type="protein sequence ID" value="MCF4098610.1"/>
    <property type="molecule type" value="Genomic_DNA"/>
</dbReference>
<organism evidence="2 3">
    <name type="scientific">Maritalea mediterranea</name>
    <dbReference type="NCBI Taxonomy" id="2909667"/>
    <lineage>
        <taxon>Bacteria</taxon>
        <taxon>Pseudomonadati</taxon>
        <taxon>Pseudomonadota</taxon>
        <taxon>Alphaproteobacteria</taxon>
        <taxon>Hyphomicrobiales</taxon>
        <taxon>Devosiaceae</taxon>
        <taxon>Maritalea</taxon>
    </lineage>
</organism>
<gene>
    <name evidence="2" type="ORF">L1I42_08930</name>
</gene>
<reference evidence="2 3" key="1">
    <citation type="submission" date="2022-01" db="EMBL/GenBank/DDBJ databases">
        <title>Maritalea mediterranea sp. nov., isolated from marine plastic residues from the Malva-rosa beach (Valencia, Spain).</title>
        <authorList>
            <person name="Vidal-Verdu A."/>
            <person name="Molina-Menor E."/>
            <person name="Pascual J."/>
            <person name="Pereto J."/>
            <person name="Porcar M."/>
        </authorList>
    </citation>
    <scope>NUCLEOTIDE SEQUENCE [LARGE SCALE GENOMIC DNA]</scope>
    <source>
        <strain evidence="2 3">P4.10X</strain>
    </source>
</reference>
<name>A0ABS9EA11_9HYPH</name>
<feature type="region of interest" description="Disordered" evidence="1">
    <location>
        <begin position="237"/>
        <end position="257"/>
    </location>
</feature>
<dbReference type="RefSeq" id="WP_236114124.1">
    <property type="nucleotide sequence ID" value="NZ_JAKGTI010000001.1"/>
</dbReference>
<sequence length="1277" mass="139901">MSEAQTGQWVPQPDGTFMPSAELIEKVRANPSAYPNAVQDFATMTGKSETEINAILSRSEDGGFMMDFSQGAVKALGTGVENVGKTFGWEGLAETGSDINEIADFLDPKFESEKGTAEKVTEFIGQVAPAVITGVATGGTGGALLGSGVAVGSFEPEDNLVNVLEEHFPEHTPDFMVVNEDDSHGVKMLKAFLIDLSVGKAMQMGIDGVGKIVSRLRSGQAIPEEEAAQLIGSVSEEVDQTPKASPDVTPDAEVSPSVARGNEIVQETAKKVSEVPSRPADEATEVLNKNRDKELIHNLHRAGREDALQGLPKVPVQKAKVFRDEVMAPVVKGLKRSSEVNVGHRKANQEFLEGSVADFGRHTDEVFQALHKREMDEVVRLLKRGANTQSNTAKTFHGLYRQSLLRRVMSELDADYQLVLKEIRKSPNMLTKDAWVNYNQRIQKTMVKLGELWREEGSIWGYTGHLRQGRKFGDVDLDQLDANRLEILDELKANGLDLRATRSEFIVGKVLEAEQYGFDVLQMTKVFEEAFEEFDKLREGVLHNIANSRLGKMTKAERHALQESNLKLFQDLHVSALLGQPSTSLLEVMSNTLSNIIMPLTRETLGGKGARGIGRAKAELAGYLAGFERFKKTFGIALKKGRGITTDFDIMDGSHASKADYDRLAKNGKWASYMALRLWKGAADVSVASADASVALRAYGIAYADGLEMAMKSGMRGQHAKKMASQYAQAKFDENGLLKDTALKFEAQNGLWQNAFDTRYVTGRAAEALDSYRQSPNAVTSTLARFTIPVWRTLVNIGGHATQTIIPPGMPSAIRAAAKHTKWGESLVKSAKFLDDFTGANGARAQAAATARQRMGMMAAGAAYAMVQAREDVHITGPSLWGRWDAKMQRQQVLPPSSLIIGDTAIDLTRFLPFSAPLLMIGAIEDQTRQKSLKMEGGEYTNDDYEAMLVGSYLPAVGFTYMAMLSDAAALRGISDFMDAVMTAMNDGNTKGLAKFTKNSAKQMVPAIVKVTGKNEGFWTDNWSQYAGEGLIEEMLAYSGFKVGYVRRDFLGKPITGDRLRGIDPTNTKPNKVLEDPVYAEFARLNLAESLAMVLDKPTSVLNKQDWGKLGLQNNGLQDFSEALLGFNSGIPSLTDMKVQNGSNAYEAYVNRVYEGKAHQDVKRKVTGYDLHVAILKGENFEAALRRTIEAEDYADLTPEARVKVWKTLFGVFKKAAKDYLKTHLVVPKDLFEGGRYGTSFTSDPTYGDAEKAVKPVIEHVNTTRGSPLDEAFAAIK</sequence>
<comment type="caution">
    <text evidence="2">The sequence shown here is derived from an EMBL/GenBank/DDBJ whole genome shotgun (WGS) entry which is preliminary data.</text>
</comment>
<protein>
    <recommendedName>
        <fullName evidence="4">PLxRFG domain-containing protein</fullName>
    </recommendedName>
</protein>
<proteinExistence type="predicted"/>